<name>B6IXE5_RHOCS</name>
<dbReference type="STRING" id="414684.RC1_3620"/>
<evidence type="ECO:0000313" key="2">
    <source>
        <dbReference type="EMBL" id="ACJ00969.1"/>
    </source>
</evidence>
<organism evidence="2 3">
    <name type="scientific">Rhodospirillum centenum (strain ATCC 51521 / SW)</name>
    <dbReference type="NCBI Taxonomy" id="414684"/>
    <lineage>
        <taxon>Bacteria</taxon>
        <taxon>Pseudomonadati</taxon>
        <taxon>Pseudomonadota</taxon>
        <taxon>Alphaproteobacteria</taxon>
        <taxon>Rhodospirillales</taxon>
        <taxon>Rhodospirillaceae</taxon>
        <taxon>Rhodospirillum</taxon>
    </lineage>
</organism>
<dbReference type="AlphaFoldDB" id="B6IXE5"/>
<gene>
    <name evidence="2" type="ordered locus">RC1_3620</name>
</gene>
<evidence type="ECO:0000259" key="1">
    <source>
        <dbReference type="Pfam" id="PF12275"/>
    </source>
</evidence>
<reference evidence="2 3" key="1">
    <citation type="journal article" date="2010" name="BMC Genomics">
        <title>Metabolic flexibility revealed in the genome of the cyst-forming alpha-1 proteobacterium Rhodospirillum centenum.</title>
        <authorList>
            <person name="Lu Y.K."/>
            <person name="Marden J."/>
            <person name="Han M."/>
            <person name="Swingley W.D."/>
            <person name="Mastrian S.D."/>
            <person name="Chowdhury S.R."/>
            <person name="Hao J."/>
            <person name="Helmy T."/>
            <person name="Kim S."/>
            <person name="Kurdoglu A.A."/>
            <person name="Matthies H.J."/>
            <person name="Rollo D."/>
            <person name="Stothard P."/>
            <person name="Blankenship R.E."/>
            <person name="Bauer C.E."/>
            <person name="Touchman J.W."/>
        </authorList>
    </citation>
    <scope>NUCLEOTIDE SEQUENCE [LARGE SCALE GENOMIC DNA]</scope>
    <source>
        <strain evidence="3">ATCC 51521 / SW</strain>
    </source>
</reference>
<dbReference type="eggNOG" id="COG0454">
    <property type="taxonomic scope" value="Bacteria"/>
</dbReference>
<dbReference type="HOGENOM" id="CLU_039497_0_0_5"/>
<dbReference type="Pfam" id="PF12275">
    <property type="entry name" value="DUF3616"/>
    <property type="match status" value="1"/>
</dbReference>
<proteinExistence type="predicted"/>
<protein>
    <recommendedName>
        <fullName evidence="1">DUF3616 domain-containing protein</fullName>
    </recommendedName>
</protein>
<sequence length="398" mass="42410">MPQPARSQSALPQPARPIGRLSLHLSHHGTLGQGVDIALARNLSVLDTSGPCLWTASDETCQIERLRLDAAGLGKGGGGAGDHTVFPLADFFDLPAGPEGEADIEGIAYAAPWLWVTGSMSLARKKPKVGENDAEAALERLTEVKTDPNRWLLGRIPCLPAADGGFELRREVTLADGTHLAAGCLKMTDGGGNPLTKALKGDEHLARFLEIPAKENGFDVEGIAAATGSGGERVFLGLRGPVLRGWAVVLELRLVPGKAGRLKLAPIGETEGGEDAADADDPYRKHFLDLDGLGIRDMKVDGDDLLLLAGPTMDLDGPVDLWRWPGALRTRQADVIPRQELVHVLRLPNGQGFDHAEGFTLLPGPGGGRRLLVAYDNPGRDRMHPDEASVDLDLFDLP</sequence>
<dbReference type="Proteomes" id="UP000001591">
    <property type="component" value="Chromosome"/>
</dbReference>
<dbReference type="EMBL" id="CP000613">
    <property type="protein sequence ID" value="ACJ00969.1"/>
    <property type="molecule type" value="Genomic_DNA"/>
</dbReference>
<evidence type="ECO:0000313" key="3">
    <source>
        <dbReference type="Proteomes" id="UP000001591"/>
    </source>
</evidence>
<dbReference type="KEGG" id="rce:RC1_3620"/>
<accession>B6IXE5</accession>
<dbReference type="RefSeq" id="WP_012568745.1">
    <property type="nucleotide sequence ID" value="NC_011420.2"/>
</dbReference>
<dbReference type="InterPro" id="IPR022060">
    <property type="entry name" value="DUF3616"/>
</dbReference>
<keyword evidence="3" id="KW-1185">Reference proteome</keyword>
<feature type="domain" description="DUF3616" evidence="1">
    <location>
        <begin position="42"/>
        <end position="387"/>
    </location>
</feature>